<organism evidence="3 4">
    <name type="scientific">Acuticoccus mangrovi</name>
    <dbReference type="NCBI Taxonomy" id="2796142"/>
    <lineage>
        <taxon>Bacteria</taxon>
        <taxon>Pseudomonadati</taxon>
        <taxon>Pseudomonadota</taxon>
        <taxon>Alphaproteobacteria</taxon>
        <taxon>Hyphomicrobiales</taxon>
        <taxon>Amorphaceae</taxon>
        <taxon>Acuticoccus</taxon>
    </lineage>
</organism>
<keyword evidence="1" id="KW-0472">Membrane</keyword>
<feature type="transmembrane region" description="Helical" evidence="1">
    <location>
        <begin position="67"/>
        <end position="89"/>
    </location>
</feature>
<comment type="caution">
    <text evidence="3">The sequence shown here is derived from an EMBL/GenBank/DDBJ whole genome shotgun (WGS) entry which is preliminary data.</text>
</comment>
<feature type="chain" id="PRO_5037135840" evidence="2">
    <location>
        <begin position="30"/>
        <end position="116"/>
    </location>
</feature>
<sequence>MTIKTNVIALGTALVIGIGALAPITSAQAAPLASFSKVEIGTGAAGVEKVRRWRRHHHHGRHYRNGALIGLGAFALGAAVAAGASGAYARDCYYERARVWSPRIGAYVVKRVRVCN</sequence>
<proteinExistence type="predicted"/>
<protein>
    <submittedName>
        <fullName evidence="3">Uncharacterized protein</fullName>
    </submittedName>
</protein>
<reference evidence="3" key="1">
    <citation type="submission" date="2020-12" db="EMBL/GenBank/DDBJ databases">
        <title>Bacterial taxonomy.</title>
        <authorList>
            <person name="Pan X."/>
        </authorList>
    </citation>
    <scope>NUCLEOTIDE SEQUENCE</scope>
    <source>
        <strain evidence="3">B2012</strain>
    </source>
</reference>
<evidence type="ECO:0000313" key="3">
    <source>
        <dbReference type="EMBL" id="MBJ3775127.1"/>
    </source>
</evidence>
<evidence type="ECO:0000256" key="1">
    <source>
        <dbReference type="SAM" id="Phobius"/>
    </source>
</evidence>
<keyword evidence="1" id="KW-0812">Transmembrane</keyword>
<evidence type="ECO:0000313" key="4">
    <source>
        <dbReference type="Proteomes" id="UP000609531"/>
    </source>
</evidence>
<accession>A0A934IJX0</accession>
<keyword evidence="4" id="KW-1185">Reference proteome</keyword>
<evidence type="ECO:0000256" key="2">
    <source>
        <dbReference type="SAM" id="SignalP"/>
    </source>
</evidence>
<dbReference type="EMBL" id="JAEKJA010000003">
    <property type="protein sequence ID" value="MBJ3775127.1"/>
    <property type="molecule type" value="Genomic_DNA"/>
</dbReference>
<dbReference type="Proteomes" id="UP000609531">
    <property type="component" value="Unassembled WGS sequence"/>
</dbReference>
<feature type="signal peptide" evidence="2">
    <location>
        <begin position="1"/>
        <end position="29"/>
    </location>
</feature>
<dbReference type="AlphaFoldDB" id="A0A934IJX0"/>
<name>A0A934IJX0_9HYPH</name>
<keyword evidence="2" id="KW-0732">Signal</keyword>
<gene>
    <name evidence="3" type="ORF">JCR33_05475</name>
</gene>
<keyword evidence="1" id="KW-1133">Transmembrane helix</keyword>
<dbReference type="RefSeq" id="WP_198881012.1">
    <property type="nucleotide sequence ID" value="NZ_JAEKJA010000003.1"/>
</dbReference>